<organism evidence="3 4">
    <name type="scientific">Paenibacillus albiflavus</name>
    <dbReference type="NCBI Taxonomy" id="2545760"/>
    <lineage>
        <taxon>Bacteria</taxon>
        <taxon>Bacillati</taxon>
        <taxon>Bacillota</taxon>
        <taxon>Bacilli</taxon>
        <taxon>Bacillales</taxon>
        <taxon>Paenibacillaceae</taxon>
        <taxon>Paenibacillus</taxon>
    </lineage>
</organism>
<evidence type="ECO:0000259" key="2">
    <source>
        <dbReference type="Pfam" id="PF13828"/>
    </source>
</evidence>
<protein>
    <submittedName>
        <fullName evidence="3">DUF4190 domain-containing protein</fullName>
    </submittedName>
</protein>
<dbReference type="AlphaFoldDB" id="A0A4R4E9P6"/>
<dbReference type="Pfam" id="PF13828">
    <property type="entry name" value="DUF4190"/>
    <property type="match status" value="1"/>
</dbReference>
<dbReference type="InterPro" id="IPR025241">
    <property type="entry name" value="DUF4190"/>
</dbReference>
<sequence>MRQMPPSAPPRTNGKAVAALVLGILSLVIPYAGFIIGIIAIVFAKLANDEIKRTGEAGKGMATAGMVTGIIGTALYAIVIIFVIIIAVIAANELYLPLSYLIGR</sequence>
<dbReference type="EMBL" id="SKFG01000017">
    <property type="protein sequence ID" value="TCZ75733.1"/>
    <property type="molecule type" value="Genomic_DNA"/>
</dbReference>
<accession>A0A4R4E9P6</accession>
<evidence type="ECO:0000313" key="4">
    <source>
        <dbReference type="Proteomes" id="UP000295418"/>
    </source>
</evidence>
<proteinExistence type="predicted"/>
<dbReference type="OrthoDB" id="1955244at2"/>
<keyword evidence="1" id="KW-1133">Transmembrane helix</keyword>
<name>A0A4R4E9P6_9BACL</name>
<feature type="transmembrane region" description="Helical" evidence="1">
    <location>
        <begin position="64"/>
        <end position="91"/>
    </location>
</feature>
<feature type="domain" description="DUF4190" evidence="2">
    <location>
        <begin position="16"/>
        <end position="78"/>
    </location>
</feature>
<keyword evidence="1" id="KW-0812">Transmembrane</keyword>
<evidence type="ECO:0000313" key="3">
    <source>
        <dbReference type="EMBL" id="TCZ75733.1"/>
    </source>
</evidence>
<keyword evidence="1" id="KW-0472">Membrane</keyword>
<evidence type="ECO:0000256" key="1">
    <source>
        <dbReference type="SAM" id="Phobius"/>
    </source>
</evidence>
<dbReference type="Proteomes" id="UP000295418">
    <property type="component" value="Unassembled WGS sequence"/>
</dbReference>
<gene>
    <name evidence="3" type="ORF">E0485_16375</name>
</gene>
<comment type="caution">
    <text evidence="3">The sequence shown here is derived from an EMBL/GenBank/DDBJ whole genome shotgun (WGS) entry which is preliminary data.</text>
</comment>
<dbReference type="RefSeq" id="WP_132419208.1">
    <property type="nucleotide sequence ID" value="NZ_SKFG01000017.1"/>
</dbReference>
<keyword evidence="4" id="KW-1185">Reference proteome</keyword>
<feature type="transmembrane region" description="Helical" evidence="1">
    <location>
        <begin position="20"/>
        <end position="43"/>
    </location>
</feature>
<reference evidence="3 4" key="1">
    <citation type="submission" date="2019-03" db="EMBL/GenBank/DDBJ databases">
        <authorList>
            <person name="Kim M.K.M."/>
        </authorList>
    </citation>
    <scope>NUCLEOTIDE SEQUENCE [LARGE SCALE GENOMIC DNA]</scope>
    <source>
        <strain evidence="3 4">18JY21-1</strain>
    </source>
</reference>